<dbReference type="PATRIC" id="fig|1286106.3.peg.317"/>
<dbReference type="PROSITE" id="PS50943">
    <property type="entry name" value="HTH_CROC1"/>
    <property type="match status" value="1"/>
</dbReference>
<dbReference type="Gene3D" id="1.10.260.40">
    <property type="entry name" value="lambda repressor-like DNA-binding domains"/>
    <property type="match status" value="1"/>
</dbReference>
<dbReference type="EMBL" id="APHR01000007">
    <property type="protein sequence ID" value="EMR14095.1"/>
    <property type="molecule type" value="Genomic_DNA"/>
</dbReference>
<dbReference type="NCBIfam" id="TIGR02607">
    <property type="entry name" value="antidote_HigA"/>
    <property type="match status" value="1"/>
</dbReference>
<dbReference type="RefSeq" id="WP_009725366.1">
    <property type="nucleotide sequence ID" value="NZ_APHR01000007.1"/>
</dbReference>
<evidence type="ECO:0000313" key="4">
    <source>
        <dbReference type="Proteomes" id="UP000012019"/>
    </source>
</evidence>
<dbReference type="eggNOG" id="COG3093">
    <property type="taxonomic scope" value="Bacteria"/>
</dbReference>
<evidence type="ECO:0000313" key="3">
    <source>
        <dbReference type="EMBL" id="EMR14095.1"/>
    </source>
</evidence>
<sequence>MTYQQHQPPHVGALIYRTYIEPFEHVSANKIASALGVAPSTFNRLLNGKSDLSPEMAVKLSAVLGGSAESWLRLQESYDLWQARQQVNTQSLRRMKFDEPSMSQAATA</sequence>
<dbReference type="PANTHER" id="PTHR36924">
    <property type="entry name" value="ANTITOXIN HIGA-1"/>
    <property type="match status" value="1"/>
</dbReference>
<protein>
    <submittedName>
        <fullName evidence="3">Plasmid maintenance system antidote protein</fullName>
    </submittedName>
</protein>
<keyword evidence="4" id="KW-1185">Reference proteome</keyword>
<dbReference type="AlphaFoldDB" id="M7PJL6"/>
<evidence type="ECO:0000256" key="1">
    <source>
        <dbReference type="ARBA" id="ARBA00023125"/>
    </source>
</evidence>
<accession>M7PJL6</accession>
<dbReference type="Pfam" id="PF01381">
    <property type="entry name" value="HTH_3"/>
    <property type="match status" value="1"/>
</dbReference>
<gene>
    <name evidence="3" type="ORF">MPL1_01568</name>
</gene>
<organism evidence="3 4">
    <name type="scientific">Methylophaga lonarensis MPL</name>
    <dbReference type="NCBI Taxonomy" id="1286106"/>
    <lineage>
        <taxon>Bacteria</taxon>
        <taxon>Pseudomonadati</taxon>
        <taxon>Pseudomonadota</taxon>
        <taxon>Gammaproteobacteria</taxon>
        <taxon>Thiotrichales</taxon>
        <taxon>Piscirickettsiaceae</taxon>
        <taxon>Methylophaga</taxon>
    </lineage>
</organism>
<dbReference type="InterPro" id="IPR010982">
    <property type="entry name" value="Lambda_DNA-bd_dom_sf"/>
</dbReference>
<feature type="domain" description="HTH cro/C1-type" evidence="2">
    <location>
        <begin position="32"/>
        <end position="71"/>
    </location>
</feature>
<dbReference type="SUPFAM" id="SSF47413">
    <property type="entry name" value="lambda repressor-like DNA-binding domains"/>
    <property type="match status" value="1"/>
</dbReference>
<dbReference type="InterPro" id="IPR013430">
    <property type="entry name" value="Toxin_antidote_HigA"/>
</dbReference>
<comment type="caution">
    <text evidence="3">The sequence shown here is derived from an EMBL/GenBank/DDBJ whole genome shotgun (WGS) entry which is preliminary data.</text>
</comment>
<dbReference type="CDD" id="cd00093">
    <property type="entry name" value="HTH_XRE"/>
    <property type="match status" value="1"/>
</dbReference>
<dbReference type="OrthoDB" id="9793869at2"/>
<proteinExistence type="predicted"/>
<keyword evidence="1" id="KW-0238">DNA-binding</keyword>
<reference evidence="3 4" key="1">
    <citation type="journal article" date="2013" name="Genome Announc.">
        <title>Draft Genome Sequence of Methylophaga lonarensis MPLT, a Haloalkaliphilic (Non-Methane-Utilizing) Methylotroph.</title>
        <authorList>
            <person name="Shetty S.A."/>
            <person name="Marathe N.P."/>
            <person name="Munot H."/>
            <person name="Antony C.P."/>
            <person name="Dhotre D.P."/>
            <person name="Murrell J.C."/>
            <person name="Shouche Y.S."/>
        </authorList>
    </citation>
    <scope>NUCLEOTIDE SEQUENCE [LARGE SCALE GENOMIC DNA]</scope>
    <source>
        <strain evidence="3 4">MPL</strain>
    </source>
</reference>
<dbReference type="PANTHER" id="PTHR36924:SF1">
    <property type="entry name" value="ANTITOXIN HIGA-1"/>
    <property type="match status" value="1"/>
</dbReference>
<evidence type="ECO:0000259" key="2">
    <source>
        <dbReference type="PROSITE" id="PS50943"/>
    </source>
</evidence>
<name>M7PJL6_9GAMM</name>
<dbReference type="InterPro" id="IPR001387">
    <property type="entry name" value="Cro/C1-type_HTH"/>
</dbReference>
<dbReference type="Proteomes" id="UP000012019">
    <property type="component" value="Unassembled WGS sequence"/>
</dbReference>
<dbReference type="STRING" id="1286106.MPL1_01568"/>
<dbReference type="GO" id="GO:0003677">
    <property type="term" value="F:DNA binding"/>
    <property type="evidence" value="ECO:0007669"/>
    <property type="project" value="UniProtKB-KW"/>
</dbReference>